<dbReference type="InterPro" id="IPR004304">
    <property type="entry name" value="FmdA_AmdA"/>
</dbReference>
<protein>
    <submittedName>
        <fullName evidence="2">Acetamidase/formamidase family protein</fullName>
    </submittedName>
</protein>
<dbReference type="PANTHER" id="PTHR31891:SF1">
    <property type="entry name" value="FORMAMIDASE C869.04-RELATED"/>
    <property type="match status" value="1"/>
</dbReference>
<evidence type="ECO:0000313" key="3">
    <source>
        <dbReference type="Proteomes" id="UP001465426"/>
    </source>
</evidence>
<evidence type="ECO:0000313" key="2">
    <source>
        <dbReference type="EMBL" id="MEQ2467499.1"/>
    </source>
</evidence>
<dbReference type="Pfam" id="PF03069">
    <property type="entry name" value="FmdA_AmdA"/>
    <property type="match status" value="2"/>
</dbReference>
<feature type="compositionally biased region" description="Basic and acidic residues" evidence="1">
    <location>
        <begin position="50"/>
        <end position="64"/>
    </location>
</feature>
<dbReference type="Gene3D" id="3.10.28.20">
    <property type="entry name" value="Acetamidase/Formamidase-like domains"/>
    <property type="match status" value="1"/>
</dbReference>
<comment type="caution">
    <text evidence="2">The sequence shown here is derived from an EMBL/GenBank/DDBJ whole genome shotgun (WGS) entry which is preliminary data.</text>
</comment>
<dbReference type="Proteomes" id="UP001465426">
    <property type="component" value="Unassembled WGS sequence"/>
</dbReference>
<accession>A0ABV1F2C4</accession>
<dbReference type="SUPFAM" id="SSF141130">
    <property type="entry name" value="Acetamidase/Formamidase-like"/>
    <property type="match status" value="1"/>
</dbReference>
<feature type="region of interest" description="Disordered" evidence="1">
    <location>
        <begin position="50"/>
        <end position="69"/>
    </location>
</feature>
<evidence type="ECO:0000256" key="1">
    <source>
        <dbReference type="SAM" id="MobiDB-lite"/>
    </source>
</evidence>
<organism evidence="2 3">
    <name type="scientific">Niallia hominis</name>
    <dbReference type="NCBI Taxonomy" id="3133173"/>
    <lineage>
        <taxon>Bacteria</taxon>
        <taxon>Bacillati</taxon>
        <taxon>Bacillota</taxon>
        <taxon>Bacilli</taxon>
        <taxon>Bacillales</taxon>
        <taxon>Bacillaceae</taxon>
        <taxon>Niallia</taxon>
    </lineage>
</organism>
<keyword evidence="3" id="KW-1185">Reference proteome</keyword>
<reference evidence="2 3" key="1">
    <citation type="submission" date="2024-03" db="EMBL/GenBank/DDBJ databases">
        <title>Human intestinal bacterial collection.</title>
        <authorList>
            <person name="Pauvert C."/>
            <person name="Hitch T.C.A."/>
            <person name="Clavel T."/>
        </authorList>
    </citation>
    <scope>NUCLEOTIDE SEQUENCE [LARGE SCALE GENOMIC DNA]</scope>
    <source>
        <strain evidence="2 3">CLA-SR-H024</strain>
    </source>
</reference>
<dbReference type="PANTHER" id="PTHR31891">
    <property type="entry name" value="FORMAMIDASE C869.04-RELATED"/>
    <property type="match status" value="1"/>
</dbReference>
<name>A0ABV1F2C4_9BACI</name>
<dbReference type="RefSeq" id="WP_341193361.1">
    <property type="nucleotide sequence ID" value="NZ_JBBMFN010000054.1"/>
</dbReference>
<gene>
    <name evidence="2" type="ORF">WMO63_17735</name>
</gene>
<dbReference type="EMBL" id="JBBMFN010000054">
    <property type="protein sequence ID" value="MEQ2467499.1"/>
    <property type="molecule type" value="Genomic_DNA"/>
</dbReference>
<sequence>MQHHLSLKQENLHGSFSNNYKPILTVESGDSITLKTLDIEWGYSASKEEDYRKYSSREQEEKPQHPMIGPIAVKGAKPGMVLEVKLNDIVPGWYGRNWAGGMANWQNNAIGISHTDRIQLDWELDTEKMIGSTSIHSRPFHIALQPFMGVLGVAPKEAGVHSTSPPRYCGGNIDCKEIVKGSSLFLPISVENALFSIGDGHALQGDGEISGTAIECPMEHVDITLIVRKDMDLTYPRAKTPNGWITFGFDEDLNKATEIALSDMISLMEQFYSISRTEATALASVSVDLHITQIVNGVKGVHAILPHGVIR</sequence>
<dbReference type="Gene3D" id="2.60.120.580">
    <property type="entry name" value="Acetamidase/Formamidase-like domains"/>
    <property type="match status" value="1"/>
</dbReference>
<proteinExistence type="predicted"/>